<evidence type="ECO:0000313" key="3">
    <source>
        <dbReference type="Proteomes" id="UP001195483"/>
    </source>
</evidence>
<reference evidence="2" key="2">
    <citation type="journal article" date="2021" name="Genome Biol. Evol.">
        <title>Developing a high-quality reference genome for a parasitic bivalve with doubly uniparental inheritance (Bivalvia: Unionida).</title>
        <authorList>
            <person name="Smith C.H."/>
        </authorList>
    </citation>
    <scope>NUCLEOTIDE SEQUENCE</scope>
    <source>
        <strain evidence="2">CHS0354</strain>
        <tissue evidence="2">Mantle</tissue>
    </source>
</reference>
<feature type="transmembrane region" description="Helical" evidence="1">
    <location>
        <begin position="57"/>
        <end position="78"/>
    </location>
</feature>
<dbReference type="Proteomes" id="UP001195483">
    <property type="component" value="Unassembled WGS sequence"/>
</dbReference>
<accession>A0AAE0SDU3</accession>
<organism evidence="2 3">
    <name type="scientific">Potamilus streckersoni</name>
    <dbReference type="NCBI Taxonomy" id="2493646"/>
    <lineage>
        <taxon>Eukaryota</taxon>
        <taxon>Metazoa</taxon>
        <taxon>Spiralia</taxon>
        <taxon>Lophotrochozoa</taxon>
        <taxon>Mollusca</taxon>
        <taxon>Bivalvia</taxon>
        <taxon>Autobranchia</taxon>
        <taxon>Heteroconchia</taxon>
        <taxon>Palaeoheterodonta</taxon>
        <taxon>Unionida</taxon>
        <taxon>Unionoidea</taxon>
        <taxon>Unionidae</taxon>
        <taxon>Ambleminae</taxon>
        <taxon>Lampsilini</taxon>
        <taxon>Potamilus</taxon>
    </lineage>
</organism>
<protein>
    <submittedName>
        <fullName evidence="2">Uncharacterized protein</fullName>
    </submittedName>
</protein>
<dbReference type="AlphaFoldDB" id="A0AAE0SDU3"/>
<gene>
    <name evidence="2" type="ORF">CHS0354_015140</name>
</gene>
<reference evidence="2" key="3">
    <citation type="submission" date="2023-05" db="EMBL/GenBank/DDBJ databases">
        <authorList>
            <person name="Smith C.H."/>
        </authorList>
    </citation>
    <scope>NUCLEOTIDE SEQUENCE</scope>
    <source>
        <strain evidence="2">CHS0354</strain>
        <tissue evidence="2">Mantle</tissue>
    </source>
</reference>
<feature type="non-terminal residue" evidence="2">
    <location>
        <position position="1"/>
    </location>
</feature>
<evidence type="ECO:0000313" key="2">
    <source>
        <dbReference type="EMBL" id="KAK3589643.1"/>
    </source>
</evidence>
<dbReference type="EMBL" id="JAEAOA010000943">
    <property type="protein sequence ID" value="KAK3589643.1"/>
    <property type="molecule type" value="Genomic_DNA"/>
</dbReference>
<sequence length="100" mass="10917">ECTNAMSVGTSGPAPRINRSMLFANLTTNHTKVHAGREAAVEGEFLSKLEPWEDNMIGSYLLIIGSISMVTIFVYSPVNKQSILGSIFGFDSVWVPVIVR</sequence>
<reference evidence="2" key="1">
    <citation type="journal article" date="2021" name="Genome Biol. Evol.">
        <title>A High-Quality Reference Genome for a Parasitic Bivalve with Doubly Uniparental Inheritance (Bivalvia: Unionida).</title>
        <authorList>
            <person name="Smith C.H."/>
        </authorList>
    </citation>
    <scope>NUCLEOTIDE SEQUENCE</scope>
    <source>
        <strain evidence="2">CHS0354</strain>
    </source>
</reference>
<keyword evidence="1" id="KW-0472">Membrane</keyword>
<keyword evidence="1" id="KW-1133">Transmembrane helix</keyword>
<name>A0AAE0SDU3_9BIVA</name>
<comment type="caution">
    <text evidence="2">The sequence shown here is derived from an EMBL/GenBank/DDBJ whole genome shotgun (WGS) entry which is preliminary data.</text>
</comment>
<proteinExistence type="predicted"/>
<keyword evidence="3" id="KW-1185">Reference proteome</keyword>
<keyword evidence="1" id="KW-0812">Transmembrane</keyword>
<evidence type="ECO:0000256" key="1">
    <source>
        <dbReference type="SAM" id="Phobius"/>
    </source>
</evidence>